<reference evidence="1" key="1">
    <citation type="journal article" date="2023" name="Mol. Ecol. Resour.">
        <title>Chromosome-level genome assembly of a triploid poplar Populus alba 'Berolinensis'.</title>
        <authorList>
            <person name="Chen S."/>
            <person name="Yu Y."/>
            <person name="Wang X."/>
            <person name="Wang S."/>
            <person name="Zhang T."/>
            <person name="Zhou Y."/>
            <person name="He R."/>
            <person name="Meng N."/>
            <person name="Wang Y."/>
            <person name="Liu W."/>
            <person name="Liu Z."/>
            <person name="Liu J."/>
            <person name="Guo Q."/>
            <person name="Huang H."/>
            <person name="Sederoff R.R."/>
            <person name="Wang G."/>
            <person name="Qu G."/>
            <person name="Chen S."/>
        </authorList>
    </citation>
    <scope>NUCLEOTIDE SEQUENCE</scope>
    <source>
        <strain evidence="1">SC-2020</strain>
    </source>
</reference>
<evidence type="ECO:0000313" key="2">
    <source>
        <dbReference type="Proteomes" id="UP001164929"/>
    </source>
</evidence>
<dbReference type="EMBL" id="JAQIZT010000014">
    <property type="protein sequence ID" value="KAJ6971470.1"/>
    <property type="molecule type" value="Genomic_DNA"/>
</dbReference>
<keyword evidence="2" id="KW-1185">Reference proteome</keyword>
<organism evidence="1 2">
    <name type="scientific">Populus alba x Populus x berolinensis</name>
    <dbReference type="NCBI Taxonomy" id="444605"/>
    <lineage>
        <taxon>Eukaryota</taxon>
        <taxon>Viridiplantae</taxon>
        <taxon>Streptophyta</taxon>
        <taxon>Embryophyta</taxon>
        <taxon>Tracheophyta</taxon>
        <taxon>Spermatophyta</taxon>
        <taxon>Magnoliopsida</taxon>
        <taxon>eudicotyledons</taxon>
        <taxon>Gunneridae</taxon>
        <taxon>Pentapetalae</taxon>
        <taxon>rosids</taxon>
        <taxon>fabids</taxon>
        <taxon>Malpighiales</taxon>
        <taxon>Salicaceae</taxon>
        <taxon>Saliceae</taxon>
        <taxon>Populus</taxon>
    </lineage>
</organism>
<comment type="caution">
    <text evidence="1">The sequence shown here is derived from an EMBL/GenBank/DDBJ whole genome shotgun (WGS) entry which is preliminary data.</text>
</comment>
<evidence type="ECO:0000313" key="1">
    <source>
        <dbReference type="EMBL" id="KAJ6971470.1"/>
    </source>
</evidence>
<protein>
    <submittedName>
        <fullName evidence="1">Uncharacterized protein</fullName>
    </submittedName>
</protein>
<proteinExistence type="predicted"/>
<gene>
    <name evidence="1" type="ORF">NC653_032084</name>
</gene>
<dbReference type="Proteomes" id="UP001164929">
    <property type="component" value="Chromosome 14"/>
</dbReference>
<accession>A0AAD6LR15</accession>
<sequence length="86" mass="9865">MLSSRQQLWDVFQFVQVVIDLRIFTGAGLPVDMMKAQALPHLRRTHLKLLSHHVSDGSSINVFTSKAYELVSDYATKILVYIEILY</sequence>
<dbReference type="AlphaFoldDB" id="A0AAD6LR15"/>
<name>A0AAD6LR15_9ROSI</name>